<protein>
    <recommendedName>
        <fullName evidence="3">Cytokinin riboside 5'-monophosphate phosphoribohydrolase</fullName>
        <ecNumber evidence="3">3.2.2.n1</ecNumber>
    </recommendedName>
</protein>
<reference evidence="4 5" key="1">
    <citation type="journal article" date="2017" name="Front. Microbiol.">
        <title>Labilibaculum manganireducens gen. nov., sp. nov. and Labilibaculum filiforme sp. nov., Novel Bacteroidetes Isolated from Subsurface Sediments of the Baltic Sea.</title>
        <authorList>
            <person name="Vandieken V."/>
            <person name="Marshall I.P."/>
            <person name="Niemann H."/>
            <person name="Engelen B."/>
            <person name="Cypionka H."/>
        </authorList>
    </citation>
    <scope>NUCLEOTIDE SEQUENCE [LARGE SCALE GENOMIC DNA]</scope>
    <source>
        <strain evidence="4 5">59.16B</strain>
    </source>
</reference>
<dbReference type="NCBIfam" id="TIGR00730">
    <property type="entry name" value="Rossman fold protein, TIGR00730 family"/>
    <property type="match status" value="1"/>
</dbReference>
<dbReference type="Gene3D" id="3.40.50.450">
    <property type="match status" value="1"/>
</dbReference>
<dbReference type="PANTHER" id="PTHR31223">
    <property type="entry name" value="LOG FAMILY PROTEIN YJL055W"/>
    <property type="match status" value="1"/>
</dbReference>
<dbReference type="PANTHER" id="PTHR31223:SF70">
    <property type="entry name" value="LOG FAMILY PROTEIN YJL055W"/>
    <property type="match status" value="1"/>
</dbReference>
<evidence type="ECO:0000256" key="1">
    <source>
        <dbReference type="ARBA" id="ARBA00000274"/>
    </source>
</evidence>
<evidence type="ECO:0000256" key="3">
    <source>
        <dbReference type="RuleBase" id="RU363015"/>
    </source>
</evidence>
<sequence>MNICVFCSSSNSVDKKYFQEAENLGIAIASCGYNLVYGGTNVGLMNQVAVSAKQAGGKVIGVVPKLIADYGLTADFLDELIITSDMSERKKVLREKSNAFVALPGGFGTLEEILEVITLKQLGYHNLPIVFINTDGFYDFLKDQFELSYQENFAKEDYRDYYRFVNDYDSAIAYVQSYKKELLKTKWD</sequence>
<dbReference type="AlphaFoldDB" id="A0A2N3HUL6"/>
<proteinExistence type="inferred from homology"/>
<dbReference type="GO" id="GO:0008714">
    <property type="term" value="F:AMP nucleosidase activity"/>
    <property type="evidence" value="ECO:0007669"/>
    <property type="project" value="UniProtKB-EC"/>
</dbReference>
<organism evidence="4 5">
    <name type="scientific">Labilibaculum filiforme</name>
    <dbReference type="NCBI Taxonomy" id="1940526"/>
    <lineage>
        <taxon>Bacteria</taxon>
        <taxon>Pseudomonadati</taxon>
        <taxon>Bacteroidota</taxon>
        <taxon>Bacteroidia</taxon>
        <taxon>Marinilabiliales</taxon>
        <taxon>Marinifilaceae</taxon>
        <taxon>Labilibaculum</taxon>
    </lineage>
</organism>
<comment type="similarity">
    <text evidence="2 3">Belongs to the LOG family.</text>
</comment>
<dbReference type="InterPro" id="IPR005269">
    <property type="entry name" value="LOG"/>
</dbReference>
<gene>
    <name evidence="4" type="ORF">BZG02_15135</name>
</gene>
<dbReference type="GO" id="GO:0009691">
    <property type="term" value="P:cytokinin biosynthetic process"/>
    <property type="evidence" value="ECO:0007669"/>
    <property type="project" value="UniProtKB-UniRule"/>
</dbReference>
<keyword evidence="3" id="KW-0203">Cytokinin biosynthesis</keyword>
<dbReference type="GO" id="GO:0005829">
    <property type="term" value="C:cytosol"/>
    <property type="evidence" value="ECO:0007669"/>
    <property type="project" value="TreeGrafter"/>
</dbReference>
<dbReference type="Pfam" id="PF03641">
    <property type="entry name" value="Lysine_decarbox"/>
    <property type="match status" value="1"/>
</dbReference>
<evidence type="ECO:0000256" key="2">
    <source>
        <dbReference type="ARBA" id="ARBA00006763"/>
    </source>
</evidence>
<dbReference type="EC" id="3.2.2.n1" evidence="3"/>
<keyword evidence="5" id="KW-1185">Reference proteome</keyword>
<evidence type="ECO:0000313" key="4">
    <source>
        <dbReference type="EMBL" id="PKQ61750.1"/>
    </source>
</evidence>
<keyword evidence="3" id="KW-0378">Hydrolase</keyword>
<evidence type="ECO:0000313" key="5">
    <source>
        <dbReference type="Proteomes" id="UP000233535"/>
    </source>
</evidence>
<dbReference type="SUPFAM" id="SSF102405">
    <property type="entry name" value="MCP/YpsA-like"/>
    <property type="match status" value="1"/>
</dbReference>
<dbReference type="InterPro" id="IPR031100">
    <property type="entry name" value="LOG_fam"/>
</dbReference>
<dbReference type="OrthoDB" id="9801098at2"/>
<comment type="caution">
    <text evidence="4">The sequence shown here is derived from an EMBL/GenBank/DDBJ whole genome shotgun (WGS) entry which is preliminary data.</text>
</comment>
<name>A0A2N3HUL6_9BACT</name>
<dbReference type="Proteomes" id="UP000233535">
    <property type="component" value="Unassembled WGS sequence"/>
</dbReference>
<dbReference type="EMBL" id="MVDD01000012">
    <property type="protein sequence ID" value="PKQ61750.1"/>
    <property type="molecule type" value="Genomic_DNA"/>
</dbReference>
<accession>A0A2N3HUL6</accession>
<dbReference type="RefSeq" id="WP_101262288.1">
    <property type="nucleotide sequence ID" value="NZ_MVDD01000012.1"/>
</dbReference>
<comment type="catalytic activity">
    <reaction evidence="1">
        <text>AMP + H2O = D-ribose 5-phosphate + adenine</text>
        <dbReference type="Rhea" id="RHEA:20129"/>
        <dbReference type="ChEBI" id="CHEBI:15377"/>
        <dbReference type="ChEBI" id="CHEBI:16708"/>
        <dbReference type="ChEBI" id="CHEBI:78346"/>
        <dbReference type="ChEBI" id="CHEBI:456215"/>
        <dbReference type="EC" id="3.2.2.4"/>
    </reaction>
</comment>